<dbReference type="Gene3D" id="3.40.50.300">
    <property type="entry name" value="P-loop containing nucleotide triphosphate hydrolases"/>
    <property type="match status" value="1"/>
</dbReference>
<feature type="domain" description="RWD" evidence="2">
    <location>
        <begin position="6"/>
        <end position="108"/>
    </location>
</feature>
<dbReference type="SUPFAM" id="SSF55144">
    <property type="entry name" value="LigT-like"/>
    <property type="match status" value="1"/>
</dbReference>
<dbReference type="VEuPathDB" id="FungiDB:H310_08687"/>
<feature type="non-terminal residue" evidence="3">
    <location>
        <position position="1560"/>
    </location>
</feature>
<dbReference type="Pfam" id="PF09414">
    <property type="entry name" value="RNA_ligase"/>
    <property type="match status" value="1"/>
</dbReference>
<dbReference type="Pfam" id="PF13671">
    <property type="entry name" value="AAA_33"/>
    <property type="match status" value="1"/>
</dbReference>
<dbReference type="PANTHER" id="PTHR46729">
    <property type="entry name" value="LEUKOCYTE RECEPTOR CLUSTER MEMBER 9"/>
    <property type="match status" value="1"/>
</dbReference>
<dbReference type="InterPro" id="IPR027417">
    <property type="entry name" value="P-loop_NTPase"/>
</dbReference>
<evidence type="ECO:0000259" key="2">
    <source>
        <dbReference type="PROSITE" id="PS50908"/>
    </source>
</evidence>
<dbReference type="InterPro" id="IPR021122">
    <property type="entry name" value="RNA_ligase_dom_REL/Rnl2"/>
</dbReference>
<protein>
    <recommendedName>
        <fullName evidence="2">RWD domain-containing protein</fullName>
    </recommendedName>
</protein>
<dbReference type="SUPFAM" id="SSF81301">
    <property type="entry name" value="Nucleotidyltransferase"/>
    <property type="match status" value="1"/>
</dbReference>
<dbReference type="PANTHER" id="PTHR46729:SF1">
    <property type="entry name" value="LEUKOCYTE RECEPTOR CLUSTER MEMBER 9"/>
    <property type="match status" value="1"/>
</dbReference>
<accession>A0A3R6YRZ6</accession>
<dbReference type="Proteomes" id="UP000285060">
    <property type="component" value="Unassembled WGS sequence"/>
</dbReference>
<dbReference type="VEuPathDB" id="FungiDB:H310_08685"/>
<feature type="non-terminal residue" evidence="3">
    <location>
        <position position="1"/>
    </location>
</feature>
<sequence>SPDHTLELEALQAIYGDNSVHVNVSSDRHVGVQVIVQDIVTFDFTTSASYPRDQQCPAVSFTYLSSKFTGDDDALRHVMCSAAASPLAHGEVCLFSMIEAGVAYVQDNTVAAVKLKDDACPPAPVPRAKSQVPTRTKQPTKPHTSSKQSVDSPSPTEKGSMRTATDVIHRMLWDDQVNENEVVVGYLDRFLGIMERPLMSFNWSDISTLSHMETAIPKHRIQYFKWKGAIVWDKRCRLDRVFGSSGHEPVSFDASPATLVSSPSQKIAKEVAPYFPPFHTNSDRPNAFLCIRIMDPAVVAACVAIQHEIVATNDRLRPALIPPHKFHCTLAMLRLRNVQDLAIAQRMLLEMRGLIQTTVRASPSLELVGVSTFSNRVVHVQVTNPALAQIAALLRRRLQAVGISDVGNHDPFQAHVTLCKLNRDMCKTTPSVNYSNSSVRMGTQTWSDIELCATGGRLDADGFYVRLAPTLALDVPEPDHAAMEAALPRLLPRSVLILRGAPGSGKSTASRAVARVYGPHAVRICSADSFFELAGVYTFDKSKLDMAHAHCQDQFDQALEDSTVNIVVVDNTNVELRHLLPYVDRARAANRPVHVLEFETSDAAACIRRSIHDIPGDSVARYLKVEPLGNLDGIASITRVPVQGLVPPTSRPLQFPKVLFAAVALDDSSKARLKRHVTPVHAHVALDHVTISYEPSEAVLNTLHLGATVGFEVITCATNAHVQALVATTPKVGQTSWGNGGSPPHVTVSFAPGSSAKASHDLLATTHAVPLPFPIPISGTVTYYTLDRRRVTSLAELVQLGDTASFHRQPAFQSLVLPPTVTSLHVFDFDMTLIRPPPRHYGMQVLSAQDAASVGKDWFKSPLSLHSSQKLVPLPAVSELKRVLGATAACGVVLTARDQSLEPNIREVLAAYGVYPDAVFGKPSHLTADLAGQTQESQAAGRALENISFKLSALTSWVDSSEALERVVVYEDDDDVLQELYKWSGKWSAQRHLSIEIVDAKLMYTGKPYTVVQWLKNLGHVPTIDFTTRVHAILTDISGWTNSTDIRPFGSFALGRASDLDVLVAMQDHQASAQQAVAQLAATMRHHGLVDVYESGNSRCPVLKARWTFPHASPIEVDVVFADKAALVAYDNHETSTDSWWTSSNPNDRALLGLATLRAIQTQMATAPVSMHVFARCVDVVVAQLKAKQLHGTQYNGVPTFKIAALVAAFCATQSHELSVKDAVKGFYASHPVLDVSNIHLGPHIQVCVQVAFDEGREICCTDKGPFPSSGALSRLVQRRSPCVDPTHIVSIAVTYKPHGTKSTWALTHWFNWSLAKAWRDLFHAKAVEVDPMHPAPGMARTFGVLGDVEVVVAHLHQYAAQLAIDSQDMIHVNVVVPSVSKAPVPCSSASMSSSPRGHAKVTSTQDGHPVLMKFPRTKHLLPCAGISRDDLILDPLEAAAFLNTPIVCQEKVDGANLGFFLTPDFQVVAQNRSHFATCATAPQFKGLDVWINVHQFELCELLSPPGRYVLYGEWLYAQHSIAYSKLPSYFLAFDMYDRERECFWSVSKLDEALADTSIH</sequence>
<organism evidence="3 4">
    <name type="scientific">Aphanomyces invadans</name>
    <dbReference type="NCBI Taxonomy" id="157072"/>
    <lineage>
        <taxon>Eukaryota</taxon>
        <taxon>Sar</taxon>
        <taxon>Stramenopiles</taxon>
        <taxon>Oomycota</taxon>
        <taxon>Saprolegniomycetes</taxon>
        <taxon>Saprolegniales</taxon>
        <taxon>Verrucalvaceae</taxon>
        <taxon>Aphanomyces</taxon>
    </lineage>
</organism>
<dbReference type="PROSITE" id="PS50908">
    <property type="entry name" value="RWD"/>
    <property type="match status" value="1"/>
</dbReference>
<dbReference type="SUPFAM" id="SSF52540">
    <property type="entry name" value="P-loop containing nucleoside triphosphate hydrolases"/>
    <property type="match status" value="1"/>
</dbReference>
<evidence type="ECO:0000313" key="3">
    <source>
        <dbReference type="EMBL" id="RHY21306.1"/>
    </source>
</evidence>
<dbReference type="Pfam" id="PF04457">
    <property type="entry name" value="MJ1316"/>
    <property type="match status" value="1"/>
</dbReference>
<dbReference type="InterPro" id="IPR006575">
    <property type="entry name" value="RWD_dom"/>
</dbReference>
<dbReference type="CDD" id="cd11605">
    <property type="entry name" value="RWD_DRWD_ELF-like"/>
    <property type="match status" value="1"/>
</dbReference>
<dbReference type="Gene3D" id="3.90.1140.10">
    <property type="entry name" value="Cyclic phosphodiesterase"/>
    <property type="match status" value="1"/>
</dbReference>
<dbReference type="SUPFAM" id="SSF56091">
    <property type="entry name" value="DNA ligase/mRNA capping enzyme, catalytic domain"/>
    <property type="match status" value="1"/>
</dbReference>
<dbReference type="InterPro" id="IPR042653">
    <property type="entry name" value="Leng9"/>
</dbReference>
<dbReference type="InterPro" id="IPR009097">
    <property type="entry name" value="Cyclic_Pdiesterase"/>
</dbReference>
<proteinExistence type="predicted"/>
<dbReference type="EMBL" id="QUSY01002417">
    <property type="protein sequence ID" value="RHY21306.1"/>
    <property type="molecule type" value="Genomic_DNA"/>
</dbReference>
<evidence type="ECO:0000256" key="1">
    <source>
        <dbReference type="SAM" id="MobiDB-lite"/>
    </source>
</evidence>
<gene>
    <name evidence="3" type="ORF">DYB32_009850</name>
</gene>
<feature type="region of interest" description="Disordered" evidence="1">
    <location>
        <begin position="122"/>
        <end position="161"/>
    </location>
</feature>
<dbReference type="Gene3D" id="3.30.460.10">
    <property type="entry name" value="Beta Polymerase, domain 2"/>
    <property type="match status" value="1"/>
</dbReference>
<name>A0A3R6YRZ6_9STRA</name>
<reference evidence="3 4" key="1">
    <citation type="submission" date="2018-08" db="EMBL/GenBank/DDBJ databases">
        <title>Aphanomyces genome sequencing and annotation.</title>
        <authorList>
            <person name="Minardi D."/>
            <person name="Oidtmann B."/>
            <person name="Van Der Giezen M."/>
            <person name="Studholme D.J."/>
        </authorList>
    </citation>
    <scope>NUCLEOTIDE SEQUENCE [LARGE SCALE GENOMIC DNA]</scope>
    <source>
        <strain evidence="3 4">NJM0002</strain>
    </source>
</reference>
<keyword evidence="4" id="KW-1185">Reference proteome</keyword>
<dbReference type="Pfam" id="PF10469">
    <property type="entry name" value="AKAP7_NLS"/>
    <property type="match status" value="1"/>
</dbReference>
<dbReference type="Gene3D" id="3.30.470.30">
    <property type="entry name" value="DNA ligase/mRNA capping enzyme"/>
    <property type="match status" value="1"/>
</dbReference>
<dbReference type="InterPro" id="IPR019510">
    <property type="entry name" value="AKAP7-like_phosphoesterase"/>
</dbReference>
<dbReference type="InterPro" id="IPR043519">
    <property type="entry name" value="NT_sf"/>
</dbReference>
<dbReference type="InterPro" id="IPR040459">
    <property type="entry name" value="MJ1316"/>
</dbReference>
<feature type="compositionally biased region" description="Polar residues" evidence="1">
    <location>
        <begin position="131"/>
        <end position="157"/>
    </location>
</feature>
<comment type="caution">
    <text evidence="3">The sequence shown here is derived from an EMBL/GenBank/DDBJ whole genome shotgun (WGS) entry which is preliminary data.</text>
</comment>
<evidence type="ECO:0000313" key="4">
    <source>
        <dbReference type="Proteomes" id="UP000285060"/>
    </source>
</evidence>